<dbReference type="EMBL" id="AP012204">
    <property type="protein sequence ID" value="BAK35561.1"/>
    <property type="molecule type" value="Genomic_DNA"/>
</dbReference>
<name>F5XGS9_MICPN</name>
<sequence>MNSSSRPALHVNSKLLSSGAILLCVGGVVLMAGAALSATALAQAAKDWISQLEESPSEMAQRRLHQFKVAAEAGSKAWRDQTD</sequence>
<keyword evidence="2" id="KW-1185">Reference proteome</keyword>
<accession>F5XGS9</accession>
<dbReference type="Proteomes" id="UP000007947">
    <property type="component" value="Chromosome"/>
</dbReference>
<protein>
    <submittedName>
        <fullName evidence="1">Uncharacterized protein</fullName>
    </submittedName>
</protein>
<proteinExistence type="predicted"/>
<dbReference type="STRING" id="1032480.MLP_25470"/>
<evidence type="ECO:0000313" key="2">
    <source>
        <dbReference type="Proteomes" id="UP000007947"/>
    </source>
</evidence>
<dbReference type="eggNOG" id="ENOG502ZIG5">
    <property type="taxonomic scope" value="Bacteria"/>
</dbReference>
<dbReference type="OrthoDB" id="3854892at2"/>
<dbReference type="RefSeq" id="WP_013863430.1">
    <property type="nucleotide sequence ID" value="NC_015635.1"/>
</dbReference>
<dbReference type="AlphaFoldDB" id="F5XGS9"/>
<gene>
    <name evidence="1" type="ordered locus">MLP_25470</name>
</gene>
<organism evidence="1 2">
    <name type="scientific">Microlunatus phosphovorus (strain ATCC 700054 / DSM 10555 / JCM 9379 / NBRC 101784 / NCIMB 13414 / VKM Ac-1990 / NM-1)</name>
    <dbReference type="NCBI Taxonomy" id="1032480"/>
    <lineage>
        <taxon>Bacteria</taxon>
        <taxon>Bacillati</taxon>
        <taxon>Actinomycetota</taxon>
        <taxon>Actinomycetes</taxon>
        <taxon>Propionibacteriales</taxon>
        <taxon>Propionibacteriaceae</taxon>
        <taxon>Microlunatus</taxon>
    </lineage>
</organism>
<dbReference type="KEGG" id="mph:MLP_25470"/>
<dbReference type="HOGENOM" id="CLU_192156_0_0_11"/>
<reference evidence="1 2" key="1">
    <citation type="submission" date="2011-05" db="EMBL/GenBank/DDBJ databases">
        <title>Whole genome sequence of Microlunatus phosphovorus NM-1.</title>
        <authorList>
            <person name="Hosoyama A."/>
            <person name="Sasaki K."/>
            <person name="Harada T."/>
            <person name="Igarashi R."/>
            <person name="Kawakoshi A."/>
            <person name="Sasagawa M."/>
            <person name="Fukada J."/>
            <person name="Nakamura S."/>
            <person name="Katano Y."/>
            <person name="Hanada S."/>
            <person name="Kamagata Y."/>
            <person name="Nakamura N."/>
            <person name="Yamazaki S."/>
            <person name="Fujita N."/>
        </authorList>
    </citation>
    <scope>NUCLEOTIDE SEQUENCE [LARGE SCALE GENOMIC DNA]</scope>
    <source>
        <strain evidence="2">ATCC 700054 / DSM 10555 / JCM 9379 / NBRC 101784 / NCIMB 13414 / VKM Ac-1990 / NM-1</strain>
    </source>
</reference>
<evidence type="ECO:0000313" key="1">
    <source>
        <dbReference type="EMBL" id="BAK35561.1"/>
    </source>
</evidence>